<dbReference type="Proteomes" id="UP000658320">
    <property type="component" value="Unassembled WGS sequence"/>
</dbReference>
<protein>
    <submittedName>
        <fullName evidence="2">Uncharacterized protein</fullName>
    </submittedName>
</protein>
<comment type="caution">
    <text evidence="2">The sequence shown here is derived from an EMBL/GenBank/DDBJ whole genome shotgun (WGS) entry which is preliminary data.</text>
</comment>
<reference evidence="2" key="1">
    <citation type="journal article" date="2014" name="Int. J. Syst. Evol. Microbiol.">
        <title>Complete genome sequence of Corynebacterium casei LMG S-19264T (=DSM 44701T), isolated from a smear-ripened cheese.</title>
        <authorList>
            <consortium name="US DOE Joint Genome Institute (JGI-PGF)"/>
            <person name="Walter F."/>
            <person name="Albersmeier A."/>
            <person name="Kalinowski J."/>
            <person name="Ruckert C."/>
        </authorList>
    </citation>
    <scope>NUCLEOTIDE SEQUENCE</scope>
    <source>
        <strain evidence="2">JCM 4346</strain>
    </source>
</reference>
<evidence type="ECO:0000313" key="2">
    <source>
        <dbReference type="EMBL" id="GGR64172.1"/>
    </source>
</evidence>
<organism evidence="2 3">
    <name type="scientific">Streptomyces aurantiogriseus</name>
    <dbReference type="NCBI Taxonomy" id="66870"/>
    <lineage>
        <taxon>Bacteria</taxon>
        <taxon>Bacillati</taxon>
        <taxon>Actinomycetota</taxon>
        <taxon>Actinomycetes</taxon>
        <taxon>Kitasatosporales</taxon>
        <taxon>Streptomycetaceae</taxon>
        <taxon>Streptomyces</taxon>
    </lineage>
</organism>
<feature type="compositionally biased region" description="Polar residues" evidence="1">
    <location>
        <begin position="38"/>
        <end position="49"/>
    </location>
</feature>
<evidence type="ECO:0000256" key="1">
    <source>
        <dbReference type="SAM" id="MobiDB-lite"/>
    </source>
</evidence>
<accession>A0A918FPF6</accession>
<dbReference type="AlphaFoldDB" id="A0A918FPF6"/>
<keyword evidence="3" id="KW-1185">Reference proteome</keyword>
<reference evidence="2" key="2">
    <citation type="submission" date="2020-09" db="EMBL/GenBank/DDBJ databases">
        <authorList>
            <person name="Sun Q."/>
            <person name="Ohkuma M."/>
        </authorList>
    </citation>
    <scope>NUCLEOTIDE SEQUENCE</scope>
    <source>
        <strain evidence="2">JCM 4346</strain>
    </source>
</reference>
<feature type="region of interest" description="Disordered" evidence="1">
    <location>
        <begin position="32"/>
        <end position="53"/>
    </location>
</feature>
<name>A0A918FPF6_9ACTN</name>
<dbReference type="EMBL" id="BMSX01000049">
    <property type="protein sequence ID" value="GGR64172.1"/>
    <property type="molecule type" value="Genomic_DNA"/>
</dbReference>
<proteinExistence type="predicted"/>
<sequence length="73" mass="8163">MLALTQQLQDADPGRVAERLEELGLQLVQRRAHRAVPSPTQRHVPTGRSSARRIHPLVKNMRPILACGTGRSY</sequence>
<gene>
    <name evidence="2" type="ORF">GCM10010251_96010</name>
</gene>
<evidence type="ECO:0000313" key="3">
    <source>
        <dbReference type="Proteomes" id="UP000658320"/>
    </source>
</evidence>